<accession>A0A5N6LCW6</accession>
<dbReference type="InterPro" id="IPR040911">
    <property type="entry name" value="Exostosin_GT47"/>
</dbReference>
<reference evidence="9 10" key="1">
    <citation type="submission" date="2019-05" db="EMBL/GenBank/DDBJ databases">
        <title>Mikania micrantha, genome provides insights into the molecular mechanism of rapid growth.</title>
        <authorList>
            <person name="Liu B."/>
        </authorList>
    </citation>
    <scope>NUCLEOTIDE SEQUENCE [LARGE SCALE GENOMIC DNA]</scope>
    <source>
        <strain evidence="9">NLD-2019</strain>
        <tissue evidence="9">Leaf</tissue>
    </source>
</reference>
<keyword evidence="6" id="KW-0175">Coiled coil</keyword>
<feature type="transmembrane region" description="Helical" evidence="7">
    <location>
        <begin position="12"/>
        <end position="38"/>
    </location>
</feature>
<feature type="coiled-coil region" evidence="6">
    <location>
        <begin position="94"/>
        <end position="137"/>
    </location>
</feature>
<evidence type="ECO:0000256" key="2">
    <source>
        <dbReference type="ARBA" id="ARBA00010271"/>
    </source>
</evidence>
<organism evidence="9 10">
    <name type="scientific">Mikania micrantha</name>
    <name type="common">bitter vine</name>
    <dbReference type="NCBI Taxonomy" id="192012"/>
    <lineage>
        <taxon>Eukaryota</taxon>
        <taxon>Viridiplantae</taxon>
        <taxon>Streptophyta</taxon>
        <taxon>Embryophyta</taxon>
        <taxon>Tracheophyta</taxon>
        <taxon>Spermatophyta</taxon>
        <taxon>Magnoliopsida</taxon>
        <taxon>eudicotyledons</taxon>
        <taxon>Gunneridae</taxon>
        <taxon>Pentapetalae</taxon>
        <taxon>asterids</taxon>
        <taxon>campanulids</taxon>
        <taxon>Asterales</taxon>
        <taxon>Asteraceae</taxon>
        <taxon>Asteroideae</taxon>
        <taxon>Heliantheae alliance</taxon>
        <taxon>Eupatorieae</taxon>
        <taxon>Mikania</taxon>
    </lineage>
</organism>
<keyword evidence="5" id="KW-0333">Golgi apparatus</keyword>
<dbReference type="PANTHER" id="PTHR11062:SF217">
    <property type="entry name" value="EXOSTOSIN FAMILY PROTEIN"/>
    <property type="match status" value="1"/>
</dbReference>
<dbReference type="EMBL" id="SZYD01001621">
    <property type="protein sequence ID" value="KAD0507648.1"/>
    <property type="molecule type" value="Genomic_DNA"/>
</dbReference>
<feature type="domain" description="Exostosin GT47" evidence="8">
    <location>
        <begin position="186"/>
        <end position="465"/>
    </location>
</feature>
<name>A0A5N6LCW6_9ASTR</name>
<dbReference type="GO" id="GO:0000139">
    <property type="term" value="C:Golgi membrane"/>
    <property type="evidence" value="ECO:0007669"/>
    <property type="project" value="UniProtKB-SubCell"/>
</dbReference>
<dbReference type="Proteomes" id="UP000326396">
    <property type="component" value="Unassembled WGS sequence"/>
</dbReference>
<dbReference type="PANTHER" id="PTHR11062">
    <property type="entry name" value="EXOSTOSIN HEPARAN SULFATE GLYCOSYLTRANSFERASE -RELATED"/>
    <property type="match status" value="1"/>
</dbReference>
<keyword evidence="7" id="KW-0472">Membrane</keyword>
<keyword evidence="10" id="KW-1185">Reference proteome</keyword>
<evidence type="ECO:0000256" key="5">
    <source>
        <dbReference type="ARBA" id="ARBA00023034"/>
    </source>
</evidence>
<protein>
    <recommendedName>
        <fullName evidence="8">Exostosin GT47 domain-containing protein</fullName>
    </recommendedName>
</protein>
<dbReference type="InterPro" id="IPR004263">
    <property type="entry name" value="Exostosin"/>
</dbReference>
<evidence type="ECO:0000256" key="3">
    <source>
        <dbReference type="ARBA" id="ARBA00022676"/>
    </source>
</evidence>
<evidence type="ECO:0000256" key="1">
    <source>
        <dbReference type="ARBA" id="ARBA00004323"/>
    </source>
</evidence>
<dbReference type="AlphaFoldDB" id="A0A5N6LCW6"/>
<keyword evidence="7" id="KW-1133">Transmembrane helix</keyword>
<evidence type="ECO:0000313" key="9">
    <source>
        <dbReference type="EMBL" id="KAD0507648.1"/>
    </source>
</evidence>
<dbReference type="GO" id="GO:0016757">
    <property type="term" value="F:glycosyltransferase activity"/>
    <property type="evidence" value="ECO:0007669"/>
    <property type="project" value="UniProtKB-KW"/>
</dbReference>
<comment type="subcellular location">
    <subcellularLocation>
        <location evidence="1">Golgi apparatus membrane</location>
        <topology evidence="1">Single-pass type II membrane protein</topology>
    </subcellularLocation>
</comment>
<sequence length="603" mass="69548">MICRSINNQSSLVSVTLFVVAIVTAVCCASAGLSLFSLPALRWSWRRWPIISSSSTFSNIPSFNLHHLPSPPPTATTPRLNPNTALYSMFNCDSDVCKKQNEKMNKEVSKLIEELKYETLMRRNKKRDEKLQKVESELAGARVSIRDSGRNRNSSLSSPLYDPDYVSNGNIYRNPYLFHRSYLLMEKLFKVYIYEEGEPPLFHRGPTSDIYSMEGVFFNLIEKDPKFRTYDPDQAHVYFLPFSVTMIINYLFDPVIRDKGVLERVIGDYVHMISSRYPYWNRSLGSNHFMLACHDWGPRATWSVHSLYFTSIRLLCNANTSEFFNPRKDASIPQIYLHKDQTTMITRDLPSSNRTILAFFAGNQFHGKIRPLLFKYWKDKDEDIQVYNHVPNNVSYRDMMKASRFCLCPSGYEVASPRIVEAIYAECVPVLISQHYVLPFSDVLNWDAFSVRVSVSEIPNLKKILVGISDDEYTRLQKNVKMVQHHFLGSIFASEVSNLKQITTHNDSDKKRGFKEKITSTSSLLVENTVTTLSALNHITNLQSVLHATIYITHRRTQSVAKSEKLKDIKELQTHKQLQYQLPNSFDSSRSPHDLNDIRIFFS</sequence>
<gene>
    <name evidence="9" type="ORF">E3N88_44153</name>
</gene>
<evidence type="ECO:0000256" key="6">
    <source>
        <dbReference type="SAM" id="Coils"/>
    </source>
</evidence>
<comment type="similarity">
    <text evidence="2">Belongs to the glycosyltransferase 47 family.</text>
</comment>
<dbReference type="Pfam" id="PF03016">
    <property type="entry name" value="Exostosin_GT47"/>
    <property type="match status" value="1"/>
</dbReference>
<evidence type="ECO:0000256" key="7">
    <source>
        <dbReference type="SAM" id="Phobius"/>
    </source>
</evidence>
<comment type="caution">
    <text evidence="9">The sequence shown here is derived from an EMBL/GenBank/DDBJ whole genome shotgun (WGS) entry which is preliminary data.</text>
</comment>
<keyword evidence="4" id="KW-0735">Signal-anchor</keyword>
<evidence type="ECO:0000313" key="10">
    <source>
        <dbReference type="Proteomes" id="UP000326396"/>
    </source>
</evidence>
<dbReference type="OrthoDB" id="1924787at2759"/>
<evidence type="ECO:0000256" key="4">
    <source>
        <dbReference type="ARBA" id="ARBA00022968"/>
    </source>
</evidence>
<proteinExistence type="inferred from homology"/>
<keyword evidence="3" id="KW-0328">Glycosyltransferase</keyword>
<evidence type="ECO:0000259" key="8">
    <source>
        <dbReference type="Pfam" id="PF03016"/>
    </source>
</evidence>
<keyword evidence="3" id="KW-0808">Transferase</keyword>
<keyword evidence="7" id="KW-0812">Transmembrane</keyword>